<protein>
    <submittedName>
        <fullName evidence="3">Uncharacterized protein</fullName>
    </submittedName>
</protein>
<evidence type="ECO:0000256" key="1">
    <source>
        <dbReference type="SAM" id="MobiDB-lite"/>
    </source>
</evidence>
<accession>A0A067SKR1</accession>
<gene>
    <name evidence="3" type="ORF">GALMADRAFT_253836</name>
</gene>
<evidence type="ECO:0000313" key="4">
    <source>
        <dbReference type="Proteomes" id="UP000027222"/>
    </source>
</evidence>
<dbReference type="OrthoDB" id="2362516at2759"/>
<keyword evidence="2" id="KW-0732">Signal</keyword>
<dbReference type="AlphaFoldDB" id="A0A067SKR1"/>
<feature type="compositionally biased region" description="Polar residues" evidence="1">
    <location>
        <begin position="190"/>
        <end position="205"/>
    </location>
</feature>
<reference evidence="4" key="1">
    <citation type="journal article" date="2014" name="Proc. Natl. Acad. Sci. U.S.A.">
        <title>Extensive sampling of basidiomycete genomes demonstrates inadequacy of the white-rot/brown-rot paradigm for wood decay fungi.</title>
        <authorList>
            <person name="Riley R."/>
            <person name="Salamov A.A."/>
            <person name="Brown D.W."/>
            <person name="Nagy L.G."/>
            <person name="Floudas D."/>
            <person name="Held B.W."/>
            <person name="Levasseur A."/>
            <person name="Lombard V."/>
            <person name="Morin E."/>
            <person name="Otillar R."/>
            <person name="Lindquist E.A."/>
            <person name="Sun H."/>
            <person name="LaButti K.M."/>
            <person name="Schmutz J."/>
            <person name="Jabbour D."/>
            <person name="Luo H."/>
            <person name="Baker S.E."/>
            <person name="Pisabarro A.G."/>
            <person name="Walton J.D."/>
            <person name="Blanchette R.A."/>
            <person name="Henrissat B."/>
            <person name="Martin F."/>
            <person name="Cullen D."/>
            <person name="Hibbett D.S."/>
            <person name="Grigoriev I.V."/>
        </authorList>
    </citation>
    <scope>NUCLEOTIDE SEQUENCE [LARGE SCALE GENOMIC DNA]</scope>
    <source>
        <strain evidence="4">CBS 339.88</strain>
    </source>
</reference>
<evidence type="ECO:0000313" key="3">
    <source>
        <dbReference type="EMBL" id="KDR71520.1"/>
    </source>
</evidence>
<proteinExistence type="predicted"/>
<sequence>MLYLTTFVVLATTLFKLSQAAPVQIERRIDQITSDAKGPWEQACLKAGGTRDECSNVAVPAAQSLLEAGGVCDQQKSADSMIDLAKQLGNDPEMIRLAQIFAQQPRNSPEKSQVPYCQVAPKNAELNGLFHCQFSGSDFTKFGGDQTGNVPLGLKALSPAGSCPANPNGPVPDGEQLNTLVQNPIAAGSTVETTPSAGNSAVPSQGGSGSEVPDSPPPPTSSASGNTSGTANSGSSCSINP</sequence>
<name>A0A067SKR1_GALM3</name>
<keyword evidence="4" id="KW-1185">Reference proteome</keyword>
<feature type="compositionally biased region" description="Low complexity" evidence="1">
    <location>
        <begin position="221"/>
        <end position="241"/>
    </location>
</feature>
<organism evidence="3 4">
    <name type="scientific">Galerina marginata (strain CBS 339.88)</name>
    <dbReference type="NCBI Taxonomy" id="685588"/>
    <lineage>
        <taxon>Eukaryota</taxon>
        <taxon>Fungi</taxon>
        <taxon>Dikarya</taxon>
        <taxon>Basidiomycota</taxon>
        <taxon>Agaricomycotina</taxon>
        <taxon>Agaricomycetes</taxon>
        <taxon>Agaricomycetidae</taxon>
        <taxon>Agaricales</taxon>
        <taxon>Agaricineae</taxon>
        <taxon>Strophariaceae</taxon>
        <taxon>Galerina</taxon>
    </lineage>
</organism>
<feature type="region of interest" description="Disordered" evidence="1">
    <location>
        <begin position="186"/>
        <end position="241"/>
    </location>
</feature>
<feature type="chain" id="PRO_5001649011" evidence="2">
    <location>
        <begin position="21"/>
        <end position="241"/>
    </location>
</feature>
<dbReference type="HOGENOM" id="CLU_100661_0_0_1"/>
<evidence type="ECO:0000256" key="2">
    <source>
        <dbReference type="SAM" id="SignalP"/>
    </source>
</evidence>
<dbReference type="EMBL" id="KL142392">
    <property type="protein sequence ID" value="KDR71520.1"/>
    <property type="molecule type" value="Genomic_DNA"/>
</dbReference>
<dbReference type="Proteomes" id="UP000027222">
    <property type="component" value="Unassembled WGS sequence"/>
</dbReference>
<feature type="signal peptide" evidence="2">
    <location>
        <begin position="1"/>
        <end position="20"/>
    </location>
</feature>
<dbReference type="STRING" id="685588.A0A067SKR1"/>